<keyword evidence="2" id="KW-1185">Reference proteome</keyword>
<dbReference type="GeneID" id="30997690"/>
<gene>
    <name evidence="1" type="ORF">HYPBUDRAFT_230471</name>
</gene>
<dbReference type="RefSeq" id="XP_020074215.1">
    <property type="nucleotide sequence ID" value="XM_020223141.1"/>
</dbReference>
<protein>
    <submittedName>
        <fullName evidence="1">Uncharacterized protein</fullName>
    </submittedName>
</protein>
<organism evidence="1 2">
    <name type="scientific">Hyphopichia burtonii NRRL Y-1933</name>
    <dbReference type="NCBI Taxonomy" id="984485"/>
    <lineage>
        <taxon>Eukaryota</taxon>
        <taxon>Fungi</taxon>
        <taxon>Dikarya</taxon>
        <taxon>Ascomycota</taxon>
        <taxon>Saccharomycotina</taxon>
        <taxon>Pichiomycetes</taxon>
        <taxon>Debaryomycetaceae</taxon>
        <taxon>Hyphopichia</taxon>
    </lineage>
</organism>
<evidence type="ECO:0000313" key="2">
    <source>
        <dbReference type="Proteomes" id="UP000095085"/>
    </source>
</evidence>
<name>A0A1E4RD13_9ASCO</name>
<reference evidence="2" key="1">
    <citation type="submission" date="2016-05" db="EMBL/GenBank/DDBJ databases">
        <title>Comparative genomics of biotechnologically important yeasts.</title>
        <authorList>
            <consortium name="DOE Joint Genome Institute"/>
            <person name="Riley R."/>
            <person name="Haridas S."/>
            <person name="Wolfe K.H."/>
            <person name="Lopes M.R."/>
            <person name="Hittinger C.T."/>
            <person name="Goker M."/>
            <person name="Salamov A."/>
            <person name="Wisecaver J."/>
            <person name="Long T.M."/>
            <person name="Aerts A.L."/>
            <person name="Barry K."/>
            <person name="Choi C."/>
            <person name="Clum A."/>
            <person name="Coughlan A.Y."/>
            <person name="Deshpande S."/>
            <person name="Douglass A.P."/>
            <person name="Hanson S.J."/>
            <person name="Klenk H.-P."/>
            <person name="Labutti K."/>
            <person name="Lapidus A."/>
            <person name="Lindquist E."/>
            <person name="Lipzen A."/>
            <person name="Meier-Kolthoff J.P."/>
            <person name="Ohm R.A."/>
            <person name="Otillar R.P."/>
            <person name="Pangilinan J."/>
            <person name="Peng Y."/>
            <person name="Rokas A."/>
            <person name="Rosa C.A."/>
            <person name="Scheuner C."/>
            <person name="Sibirny A.A."/>
            <person name="Slot J.C."/>
            <person name="Stielow J.B."/>
            <person name="Sun H."/>
            <person name="Kurtzman C.P."/>
            <person name="Blackwell M."/>
            <person name="Grigoriev I.V."/>
            <person name="Jeffries T.W."/>
        </authorList>
    </citation>
    <scope>NUCLEOTIDE SEQUENCE [LARGE SCALE GENOMIC DNA]</scope>
    <source>
        <strain evidence="2">NRRL Y-1933</strain>
    </source>
</reference>
<dbReference type="AlphaFoldDB" id="A0A1E4RD13"/>
<sequence length="496" mass="58558">MLEPDHRYKLNGRTCGDSRLLVDFFRVVEDKTWPVINRIISTWQQHYYVTLSVVLSIPANEIDSLELQGAAMDPQIREKLNSAPEVPLSIPNKIFEGQITKRKLVEDLNYFIHASNRIRCFIYEARYKGYCLSQAMEVAGNLKMVLKMLETFEYISSKWYSDEFYILKKDHGLQIKLKMFNEEFIKAFVLTQESHLFIQLDRLYYFNEKFHDTLELETEKYSWALRYICIYWECIVITNRLLENTKHEELFRKSPIYNEYSNSQLAIPFDEYLYGVRFVHLGLYKEGKPSKKVMNQSLLTIYQSILVLFNSIEELDSDLIWIVARYGTMDEESKNADKIPRTLWPFFQNVHNKSFQLKEQFKNNYQALHELLLPCQHPDLYNRLRDSISLFFSWTSHFQQFSLRLSVMELMAVKKDRYVFSLMKTQCESLYKKLNLIVLLLQPQGVTAEEPAVEKLAKAPSTVVQLFSQLCLDASRLAKVISLNQSYVIRQNISVH</sequence>
<dbReference type="Proteomes" id="UP000095085">
    <property type="component" value="Unassembled WGS sequence"/>
</dbReference>
<evidence type="ECO:0000313" key="1">
    <source>
        <dbReference type="EMBL" id="ODV65148.1"/>
    </source>
</evidence>
<accession>A0A1E4RD13</accession>
<dbReference type="EMBL" id="KV454545">
    <property type="protein sequence ID" value="ODV65148.1"/>
    <property type="molecule type" value="Genomic_DNA"/>
</dbReference>
<proteinExistence type="predicted"/>